<dbReference type="KEGG" id="mfo:Metfor_1476"/>
<dbReference type="STRING" id="593750.Metfor_1476"/>
<evidence type="ECO:0000259" key="2">
    <source>
        <dbReference type="Pfam" id="PF11760"/>
    </source>
</evidence>
<dbReference type="InParanoid" id="L0HEQ5"/>
<dbReference type="AlphaFoldDB" id="L0HEQ5"/>
<dbReference type="InterPro" id="IPR002750">
    <property type="entry name" value="CobE/GbiG_C"/>
</dbReference>
<evidence type="ECO:0000313" key="3">
    <source>
        <dbReference type="EMBL" id="AGB02510.1"/>
    </source>
</evidence>
<dbReference type="GeneID" id="14307865"/>
<dbReference type="RefSeq" id="WP_015285473.1">
    <property type="nucleotide sequence ID" value="NC_019943.1"/>
</dbReference>
<dbReference type="HOGENOM" id="CLU_028397_0_2_2"/>
<dbReference type="InterPro" id="IPR038029">
    <property type="entry name" value="GbiG_N_sf"/>
</dbReference>
<keyword evidence="4" id="KW-1185">Reference proteome</keyword>
<accession>L0HEQ5</accession>
<dbReference type="SUPFAM" id="SSF159672">
    <property type="entry name" value="CbiG N-terminal domain-like"/>
    <property type="match status" value="1"/>
</dbReference>
<dbReference type="InterPro" id="IPR052553">
    <property type="entry name" value="CbiG_hydrolase"/>
</dbReference>
<dbReference type="NCBIfam" id="NF004465">
    <property type="entry name" value="PRK05788.1-3"/>
    <property type="match status" value="1"/>
</dbReference>
<sequence>MTGTVVITFPYSKDEAERIAEFLGADVLEYSAEIFDQVFSRKKRIVALMSMGIVVRKIAPLLDDKWTDPAVVVVSPDLRFAVPVLGGHHGANELAKELAGIGLVPVITTATESRGRDSVETIADRTGTDVLNRDSTREVNAAILTSDIPVHAVQGPAIVLAGPDVSVLVAKGTYSVGVGCRKGIRADEVALAVEEALAENGIEMGEVFVYATTTKKLGETGLVEGVGALSGNLIFLDDDTINAQAGTGPSRATRLGLLGVAEPCALATSRTKTLVMGKKVFGRVTVAIAR</sequence>
<dbReference type="InterPro" id="IPR036518">
    <property type="entry name" value="CobE/GbiG_C_sf"/>
</dbReference>
<dbReference type="Pfam" id="PF01890">
    <property type="entry name" value="CbiG_C"/>
    <property type="match status" value="1"/>
</dbReference>
<dbReference type="Proteomes" id="UP000010824">
    <property type="component" value="Chromosome"/>
</dbReference>
<dbReference type="EMBL" id="CP003167">
    <property type="protein sequence ID" value="AGB02510.1"/>
    <property type="molecule type" value="Genomic_DNA"/>
</dbReference>
<dbReference type="Gene3D" id="3.40.50.11220">
    <property type="match status" value="1"/>
</dbReference>
<reference evidence="3 4" key="2">
    <citation type="journal article" date="2014" name="Genome Announc.">
        <title>Complete Genome Sequence of Methanoregula formicica SMSPT, a Mesophilic Hydrogenotrophic Methanogen Isolated from a Methanogenic Upflow Anaerobic Sludge Blanket Reactor.</title>
        <authorList>
            <person name="Yamamoto K."/>
            <person name="Tamaki H."/>
            <person name="Cadillo-Quiroz H."/>
            <person name="Imachi H."/>
            <person name="Kyrpides N."/>
            <person name="Woyke T."/>
            <person name="Goodwin L."/>
            <person name="Zinder S.H."/>
            <person name="Kamagata Y."/>
            <person name="Liu W.T."/>
        </authorList>
    </citation>
    <scope>NUCLEOTIDE SEQUENCE [LARGE SCALE GENOMIC DNA]</scope>
    <source>
        <strain evidence="4">DSM 22288 / NBRC 105244 / SMSP</strain>
    </source>
</reference>
<protein>
    <submittedName>
        <fullName evidence="3">Cobalamin biosynthesis protein CbiG</fullName>
    </submittedName>
</protein>
<dbReference type="GO" id="GO:0009236">
    <property type="term" value="P:cobalamin biosynthetic process"/>
    <property type="evidence" value="ECO:0007669"/>
    <property type="project" value="InterPro"/>
</dbReference>
<dbReference type="Pfam" id="PF11760">
    <property type="entry name" value="CbiG_N"/>
    <property type="match status" value="1"/>
</dbReference>
<feature type="domain" description="CobE/GbiG C-terminal" evidence="1">
    <location>
        <begin position="175"/>
        <end position="289"/>
    </location>
</feature>
<dbReference type="OrthoDB" id="4722at2157"/>
<gene>
    <name evidence="3" type="ordered locus">Metfor_1476</name>
</gene>
<reference evidence="4" key="1">
    <citation type="submission" date="2011-12" db="EMBL/GenBank/DDBJ databases">
        <title>Complete sequence of Methanoregula formicicum SMSP.</title>
        <authorList>
            <person name="Lucas S."/>
            <person name="Han J."/>
            <person name="Lapidus A."/>
            <person name="Cheng J.-F."/>
            <person name="Goodwin L."/>
            <person name="Pitluck S."/>
            <person name="Peters L."/>
            <person name="Ovchinnikova G."/>
            <person name="Teshima H."/>
            <person name="Detter J.C."/>
            <person name="Han C."/>
            <person name="Tapia R."/>
            <person name="Land M."/>
            <person name="Hauser L."/>
            <person name="Kyrpides N."/>
            <person name="Ivanova N."/>
            <person name="Pagani I."/>
            <person name="Imachi H."/>
            <person name="Tamaki H."/>
            <person name="Sekiguchi Y."/>
            <person name="Kamagata Y."/>
            <person name="Cadillo-Quiroz H."/>
            <person name="Zinder S."/>
            <person name="Liu W.-T."/>
            <person name="Woyke T."/>
        </authorList>
    </citation>
    <scope>NUCLEOTIDE SEQUENCE [LARGE SCALE GENOMIC DNA]</scope>
    <source>
        <strain evidence="4">DSM 22288 / NBRC 105244 / SMSP</strain>
    </source>
</reference>
<evidence type="ECO:0000313" key="4">
    <source>
        <dbReference type="Proteomes" id="UP000010824"/>
    </source>
</evidence>
<dbReference type="PANTHER" id="PTHR37477:SF1">
    <property type="entry name" value="COBALT-PRECORRIN-5A HYDROLASE"/>
    <property type="match status" value="1"/>
</dbReference>
<proteinExistence type="predicted"/>
<dbReference type="PANTHER" id="PTHR37477">
    <property type="entry name" value="COBALT-PRECORRIN-5A HYDROLASE"/>
    <property type="match status" value="1"/>
</dbReference>
<dbReference type="eggNOG" id="arCOG00651">
    <property type="taxonomic scope" value="Archaea"/>
</dbReference>
<feature type="domain" description="Cobalamin synthesis G N-terminal" evidence="2">
    <location>
        <begin position="34"/>
        <end position="112"/>
    </location>
</feature>
<evidence type="ECO:0000259" key="1">
    <source>
        <dbReference type="Pfam" id="PF01890"/>
    </source>
</evidence>
<dbReference type="SUPFAM" id="SSF159664">
    <property type="entry name" value="CobE/GbiG C-terminal domain-like"/>
    <property type="match status" value="1"/>
</dbReference>
<dbReference type="FunCoup" id="L0HEQ5">
    <property type="interactions" value="89"/>
</dbReference>
<organism evidence="3 4">
    <name type="scientific">Methanoregula formicica (strain DSM 22288 / NBRC 105244 / SMSP)</name>
    <dbReference type="NCBI Taxonomy" id="593750"/>
    <lineage>
        <taxon>Archaea</taxon>
        <taxon>Methanobacteriati</taxon>
        <taxon>Methanobacteriota</taxon>
        <taxon>Stenosarchaea group</taxon>
        <taxon>Methanomicrobia</taxon>
        <taxon>Methanomicrobiales</taxon>
        <taxon>Methanoregulaceae</taxon>
        <taxon>Methanoregula</taxon>
    </lineage>
</organism>
<dbReference type="Gene3D" id="3.30.420.180">
    <property type="entry name" value="CobE/GbiG C-terminal domain"/>
    <property type="match status" value="1"/>
</dbReference>
<name>L0HEQ5_METFS</name>
<dbReference type="InterPro" id="IPR021744">
    <property type="entry name" value="CbiG_N"/>
</dbReference>